<evidence type="ECO:0000256" key="1">
    <source>
        <dbReference type="ARBA" id="ARBA00008520"/>
    </source>
</evidence>
<comment type="caution">
    <text evidence="5">The sequence shown here is derived from an EMBL/GenBank/DDBJ whole genome shotgun (WGS) entry which is preliminary data.</text>
</comment>
<dbReference type="GO" id="GO:0042956">
    <property type="term" value="P:maltodextrin transmembrane transport"/>
    <property type="evidence" value="ECO:0007669"/>
    <property type="project" value="TreeGrafter"/>
</dbReference>
<dbReference type="InterPro" id="IPR006059">
    <property type="entry name" value="SBP"/>
</dbReference>
<dbReference type="Proteomes" id="UP000589036">
    <property type="component" value="Unassembled WGS sequence"/>
</dbReference>
<sequence length="415" mass="44137">MRDRPLRPPPAAPVIAAAAALVLIGAGCAAEPDPDVYTVMNSNTDEPYATWDQEAMDRCGDEIGVRVQQISVPADQLVPKALRMASSRSLPDVLTIDGSDLPQFAAAGGLVPLEELGLSTETLSEGAVSFGSYEGTYYGAARAVNSLGLFYNEEMLAEAGVEPPETWEELGTAAAGLTEGDRYGLAISALATEDGVYQFLPWLWSNGGDERELDSPEAVEALEYVTSLIDGGSASRSAVNWTQADVNDQFIAGNTAMMINGPWQMPVLKEHPELDWAVVEIPVPEAGGTPVAPIGGVTFTVPVNRDHPEREEVAARIVACMTTPEAQLDWSTKGSNVPVDPGAAEEYREAVPRLAAFADQVQTARSRTEYVGTDWNIYSQAIGTALQAALTGEAAPEDALARAQSQVEAELRSRT</sequence>
<evidence type="ECO:0000256" key="3">
    <source>
        <dbReference type="ARBA" id="ARBA00022729"/>
    </source>
</evidence>
<gene>
    <name evidence="5" type="ORF">HDA32_001164</name>
</gene>
<dbReference type="CDD" id="cd13585">
    <property type="entry name" value="PBP2_TMBP_like"/>
    <property type="match status" value="1"/>
</dbReference>
<dbReference type="Pfam" id="PF13416">
    <property type="entry name" value="SBP_bac_8"/>
    <property type="match status" value="1"/>
</dbReference>
<dbReference type="PANTHER" id="PTHR30061">
    <property type="entry name" value="MALTOSE-BINDING PERIPLASMIC PROTEIN"/>
    <property type="match status" value="1"/>
</dbReference>
<protein>
    <submittedName>
        <fullName evidence="5">Multiple sugar transport system substrate-binding protein</fullName>
    </submittedName>
</protein>
<dbReference type="SUPFAM" id="SSF53850">
    <property type="entry name" value="Periplasmic binding protein-like II"/>
    <property type="match status" value="1"/>
</dbReference>
<evidence type="ECO:0000313" key="5">
    <source>
        <dbReference type="EMBL" id="NYE46044.1"/>
    </source>
</evidence>
<evidence type="ECO:0000313" key="6">
    <source>
        <dbReference type="Proteomes" id="UP000589036"/>
    </source>
</evidence>
<reference evidence="5 6" key="1">
    <citation type="submission" date="2020-07" db="EMBL/GenBank/DDBJ databases">
        <title>Sequencing the genomes of 1000 actinobacteria strains.</title>
        <authorList>
            <person name="Klenk H.-P."/>
        </authorList>
    </citation>
    <scope>NUCLEOTIDE SEQUENCE [LARGE SCALE GENOMIC DNA]</scope>
    <source>
        <strain evidence="5 6">CXB654</strain>
    </source>
</reference>
<keyword evidence="2" id="KW-0813">Transport</keyword>
<evidence type="ECO:0000256" key="2">
    <source>
        <dbReference type="ARBA" id="ARBA00022448"/>
    </source>
</evidence>
<accession>A0A852TVC4</accession>
<dbReference type="RefSeq" id="WP_179642207.1">
    <property type="nucleotide sequence ID" value="NZ_BAAAYY010000024.1"/>
</dbReference>
<dbReference type="GO" id="GO:0055052">
    <property type="term" value="C:ATP-binding cassette (ABC) transporter complex, substrate-binding subunit-containing"/>
    <property type="evidence" value="ECO:0007669"/>
    <property type="project" value="TreeGrafter"/>
</dbReference>
<dbReference type="PROSITE" id="PS51257">
    <property type="entry name" value="PROKAR_LIPOPROTEIN"/>
    <property type="match status" value="1"/>
</dbReference>
<comment type="similarity">
    <text evidence="1">Belongs to the bacterial solute-binding protein 1 family.</text>
</comment>
<organism evidence="5 6">
    <name type="scientific">Spinactinospora alkalitolerans</name>
    <dbReference type="NCBI Taxonomy" id="687207"/>
    <lineage>
        <taxon>Bacteria</taxon>
        <taxon>Bacillati</taxon>
        <taxon>Actinomycetota</taxon>
        <taxon>Actinomycetes</taxon>
        <taxon>Streptosporangiales</taxon>
        <taxon>Nocardiopsidaceae</taxon>
        <taxon>Spinactinospora</taxon>
    </lineage>
</organism>
<name>A0A852TVC4_9ACTN</name>
<dbReference type="GO" id="GO:0015768">
    <property type="term" value="P:maltose transport"/>
    <property type="evidence" value="ECO:0007669"/>
    <property type="project" value="TreeGrafter"/>
</dbReference>
<dbReference type="EMBL" id="JACCCC010000001">
    <property type="protein sequence ID" value="NYE46044.1"/>
    <property type="molecule type" value="Genomic_DNA"/>
</dbReference>
<dbReference type="AlphaFoldDB" id="A0A852TVC4"/>
<dbReference type="Gene3D" id="3.40.190.10">
    <property type="entry name" value="Periplasmic binding protein-like II"/>
    <property type="match status" value="2"/>
</dbReference>
<dbReference type="PANTHER" id="PTHR30061:SF50">
    <property type="entry name" value="MALTOSE_MALTODEXTRIN-BINDING PERIPLASMIC PROTEIN"/>
    <property type="match status" value="1"/>
</dbReference>
<feature type="signal peptide" evidence="4">
    <location>
        <begin position="1"/>
        <end position="29"/>
    </location>
</feature>
<keyword evidence="6" id="KW-1185">Reference proteome</keyword>
<feature type="chain" id="PRO_5032992724" evidence="4">
    <location>
        <begin position="30"/>
        <end position="415"/>
    </location>
</feature>
<keyword evidence="3 4" id="KW-0732">Signal</keyword>
<proteinExistence type="inferred from homology"/>
<keyword evidence="5" id="KW-0762">Sugar transport</keyword>
<evidence type="ECO:0000256" key="4">
    <source>
        <dbReference type="SAM" id="SignalP"/>
    </source>
</evidence>
<dbReference type="GO" id="GO:1901982">
    <property type="term" value="F:maltose binding"/>
    <property type="evidence" value="ECO:0007669"/>
    <property type="project" value="TreeGrafter"/>
</dbReference>